<dbReference type="Proteomes" id="UP000734854">
    <property type="component" value="Unassembled WGS sequence"/>
</dbReference>
<evidence type="ECO:0000259" key="16">
    <source>
        <dbReference type="PROSITE" id="PS50020"/>
    </source>
</evidence>
<dbReference type="InterPro" id="IPR001202">
    <property type="entry name" value="WW_dom"/>
</dbReference>
<evidence type="ECO:0000256" key="5">
    <source>
        <dbReference type="ARBA" id="ARBA00022588"/>
    </source>
</evidence>
<evidence type="ECO:0000256" key="4">
    <source>
        <dbReference type="ARBA" id="ARBA00022553"/>
    </source>
</evidence>
<keyword evidence="12" id="KW-0539">Nucleus</keyword>
<dbReference type="SMART" id="SM00456">
    <property type="entry name" value="WW"/>
    <property type="match status" value="2"/>
</dbReference>
<dbReference type="InterPro" id="IPR036020">
    <property type="entry name" value="WW_dom_sf"/>
</dbReference>
<dbReference type="GO" id="GO:0043021">
    <property type="term" value="F:ribonucleoprotein complex binding"/>
    <property type="evidence" value="ECO:0007669"/>
    <property type="project" value="TreeGrafter"/>
</dbReference>
<dbReference type="GO" id="GO:0045087">
    <property type="term" value="P:innate immune response"/>
    <property type="evidence" value="ECO:0007669"/>
    <property type="project" value="UniProtKB-KW"/>
</dbReference>
<keyword evidence="7" id="KW-0677">Repeat</keyword>
<dbReference type="SUPFAM" id="SSF51045">
    <property type="entry name" value="WW domain"/>
    <property type="match status" value="2"/>
</dbReference>
<dbReference type="CDD" id="cd00201">
    <property type="entry name" value="WW"/>
    <property type="match status" value="2"/>
</dbReference>
<evidence type="ECO:0000256" key="11">
    <source>
        <dbReference type="ARBA" id="ARBA00023187"/>
    </source>
</evidence>
<dbReference type="PANTHER" id="PTHR21737">
    <property type="entry name" value="POLYGLUTAMINE BINDING PROTEIN 1/MARVEL MEMBRANE-ASSOCIATING DOMAIN CONTAINING 3"/>
    <property type="match status" value="1"/>
</dbReference>
<evidence type="ECO:0000256" key="15">
    <source>
        <dbReference type="SAM" id="MobiDB-lite"/>
    </source>
</evidence>
<evidence type="ECO:0000256" key="2">
    <source>
        <dbReference type="ARBA" id="ARBA00004463"/>
    </source>
</evidence>
<evidence type="ECO:0000313" key="18">
    <source>
        <dbReference type="Proteomes" id="UP000734854"/>
    </source>
</evidence>
<comment type="caution">
    <text evidence="17">The sequence shown here is derived from an EMBL/GenBank/DDBJ whole genome shotgun (WGS) entry which is preliminary data.</text>
</comment>
<dbReference type="GO" id="GO:0016607">
    <property type="term" value="C:nuclear speck"/>
    <property type="evidence" value="ECO:0007669"/>
    <property type="project" value="UniProtKB-SubCell"/>
</dbReference>
<evidence type="ECO:0000256" key="10">
    <source>
        <dbReference type="ARBA" id="ARBA00023163"/>
    </source>
</evidence>
<feature type="region of interest" description="Disordered" evidence="15">
    <location>
        <begin position="697"/>
        <end position="723"/>
    </location>
</feature>
<keyword evidence="10" id="KW-0804">Transcription</keyword>
<feature type="domain" description="WW" evidence="16">
    <location>
        <begin position="242"/>
        <end position="276"/>
    </location>
</feature>
<dbReference type="EMBL" id="JACMSC010000014">
    <property type="protein sequence ID" value="KAG6490406.1"/>
    <property type="molecule type" value="Genomic_DNA"/>
</dbReference>
<comment type="subunit">
    <text evidence="14">Interacts with POU3F2/Brn-2, ATXN1, TXNL4A, HTT and AR. Interaction with ATXN1 correlates positively with the length of the polyglutamine tract. Interacts with RNA polymerase II large subunit in a phosphorylation-dependent manner. Forms a ternary complex with ATXN1 mutant and phosphorylated RNA polymerase II. Interacts (via C-terminus) with TXNL4A and CD2BP2. Interacts (via WW domain) with ATN1 and SF3B1, and may interact with additional splice factors. Interacts (via WW domain) with WBP11; Leading to reduce interaction between PQBP1 and TXNL4A. Interacts with CAPRIN1. Interacts with DDX1. Interacts with SFPQ. Interacts with KHSRP.</text>
</comment>
<dbReference type="PROSITE" id="PS01159">
    <property type="entry name" value="WW_DOMAIN_1"/>
    <property type="match status" value="1"/>
</dbReference>
<evidence type="ECO:0000256" key="6">
    <source>
        <dbReference type="ARBA" id="ARBA00022664"/>
    </source>
</evidence>
<feature type="region of interest" description="Disordered" evidence="15">
    <location>
        <begin position="493"/>
        <end position="539"/>
    </location>
</feature>
<keyword evidence="4" id="KW-0597">Phosphoprotein</keyword>
<feature type="region of interest" description="Disordered" evidence="15">
    <location>
        <begin position="163"/>
        <end position="188"/>
    </location>
</feature>
<evidence type="ECO:0000256" key="8">
    <source>
        <dbReference type="ARBA" id="ARBA00022859"/>
    </source>
</evidence>
<dbReference type="Gene3D" id="3.40.30.10">
    <property type="entry name" value="Glutaredoxin"/>
    <property type="match status" value="1"/>
</dbReference>
<keyword evidence="6" id="KW-0507">mRNA processing</keyword>
<evidence type="ECO:0000256" key="14">
    <source>
        <dbReference type="ARBA" id="ARBA00046362"/>
    </source>
</evidence>
<dbReference type="GO" id="GO:0005737">
    <property type="term" value="C:cytoplasm"/>
    <property type="evidence" value="ECO:0007669"/>
    <property type="project" value="TreeGrafter"/>
</dbReference>
<evidence type="ECO:0000256" key="1">
    <source>
        <dbReference type="ARBA" id="ARBA00004324"/>
    </source>
</evidence>
<dbReference type="AlphaFoldDB" id="A0A8J5FTX7"/>
<feature type="domain" description="WW" evidence="16">
    <location>
        <begin position="287"/>
        <end position="321"/>
    </location>
</feature>
<comment type="subcellular location">
    <subcellularLocation>
        <location evidence="2">Cytoplasmic granule</location>
    </subcellularLocation>
    <subcellularLocation>
        <location evidence="1">Nucleus speckle</location>
    </subcellularLocation>
</comment>
<evidence type="ECO:0000256" key="12">
    <source>
        <dbReference type="ARBA" id="ARBA00023242"/>
    </source>
</evidence>
<feature type="region of interest" description="Disordered" evidence="15">
    <location>
        <begin position="405"/>
        <end position="449"/>
    </location>
</feature>
<evidence type="ECO:0000256" key="13">
    <source>
        <dbReference type="ARBA" id="ARBA00042167"/>
    </source>
</evidence>
<dbReference type="GO" id="GO:0000380">
    <property type="term" value="P:alternative mRNA splicing, via spliceosome"/>
    <property type="evidence" value="ECO:0007669"/>
    <property type="project" value="TreeGrafter"/>
</dbReference>
<reference evidence="17 18" key="1">
    <citation type="submission" date="2020-08" db="EMBL/GenBank/DDBJ databases">
        <title>Plant Genome Project.</title>
        <authorList>
            <person name="Zhang R.-G."/>
        </authorList>
    </citation>
    <scope>NUCLEOTIDE SEQUENCE [LARGE SCALE GENOMIC DNA]</scope>
    <source>
        <tissue evidence="17">Rhizome</tissue>
    </source>
</reference>
<dbReference type="PROSITE" id="PS50020">
    <property type="entry name" value="WW_DOMAIN_2"/>
    <property type="match status" value="2"/>
</dbReference>
<accession>A0A8J5FTX7</accession>
<keyword evidence="11" id="KW-0508">mRNA splicing</keyword>
<evidence type="ECO:0000256" key="9">
    <source>
        <dbReference type="ARBA" id="ARBA00023015"/>
    </source>
</evidence>
<dbReference type="Gene3D" id="2.20.70.10">
    <property type="match status" value="2"/>
</dbReference>
<dbReference type="Pfam" id="PF00397">
    <property type="entry name" value="WW"/>
    <property type="match status" value="2"/>
</dbReference>
<feature type="compositionally biased region" description="Basic and acidic residues" evidence="15">
    <location>
        <begin position="833"/>
        <end position="850"/>
    </location>
</feature>
<evidence type="ECO:0000256" key="7">
    <source>
        <dbReference type="ARBA" id="ARBA00022737"/>
    </source>
</evidence>
<name>A0A8J5FTX7_ZINOF</name>
<dbReference type="PANTHER" id="PTHR21737:SF3">
    <property type="entry name" value="POLYGLUTAMINE-BINDING PROTEIN 1"/>
    <property type="match status" value="1"/>
</dbReference>
<organism evidence="17 18">
    <name type="scientific">Zingiber officinale</name>
    <name type="common">Ginger</name>
    <name type="synonym">Amomum zingiber</name>
    <dbReference type="NCBI Taxonomy" id="94328"/>
    <lineage>
        <taxon>Eukaryota</taxon>
        <taxon>Viridiplantae</taxon>
        <taxon>Streptophyta</taxon>
        <taxon>Embryophyta</taxon>
        <taxon>Tracheophyta</taxon>
        <taxon>Spermatophyta</taxon>
        <taxon>Magnoliopsida</taxon>
        <taxon>Liliopsida</taxon>
        <taxon>Zingiberales</taxon>
        <taxon>Zingiberaceae</taxon>
        <taxon>Zingiber</taxon>
    </lineage>
</organism>
<evidence type="ECO:0000256" key="3">
    <source>
        <dbReference type="ARBA" id="ARBA00021117"/>
    </source>
</evidence>
<feature type="region of interest" description="Disordered" evidence="15">
    <location>
        <begin position="805"/>
        <end position="865"/>
    </location>
</feature>
<keyword evidence="9" id="KW-0805">Transcription regulation</keyword>
<protein>
    <recommendedName>
        <fullName evidence="3">Polyglutamine-binding protein 1</fullName>
    </recommendedName>
    <alternativeName>
        <fullName evidence="13">Polyglutamine tract-binding protein 1</fullName>
    </alternativeName>
</protein>
<evidence type="ECO:0000313" key="17">
    <source>
        <dbReference type="EMBL" id="KAG6490406.1"/>
    </source>
</evidence>
<feature type="compositionally biased region" description="Basic and acidic residues" evidence="15">
    <location>
        <begin position="856"/>
        <end position="865"/>
    </location>
</feature>
<feature type="compositionally biased region" description="Basic residues" evidence="15">
    <location>
        <begin position="495"/>
        <end position="509"/>
    </location>
</feature>
<feature type="compositionally biased region" description="Basic and acidic residues" evidence="15">
    <location>
        <begin position="810"/>
        <end position="826"/>
    </location>
</feature>
<keyword evidence="5" id="KW-0399">Innate immunity</keyword>
<keyword evidence="18" id="KW-1185">Reference proteome</keyword>
<gene>
    <name evidence="17" type="ORF">ZIOFF_051702</name>
</gene>
<keyword evidence="8" id="KW-0391">Immunity</keyword>
<proteinExistence type="predicted"/>
<sequence>MLNYTNDPQDVITDSAEVKVLDLELIDAVLSLRPLGGGDDDDITEVVDVVEGMGNGGDYAEIEDHVVPHQLQDMEGSDELQMTRWLGVESSNDIFPNSLVELSDAPSMSNRPFDGRSHTPHYLIECLIKYHTKVRRAIENSRSKKSLGMENVYDQSLPSEFDAYSHSHTTSDAAPIDPPAPSSLVPPTYNCDRQTNALHLFKCRKLQSMSINHDNGLSLSSSIEDSESKKLDHQNDLAKSVSGLPIGWIEAKDPATGSSYYYNEKTGERQWEIPSANDSYKVALSQHPLPDDWQEAIDNSTGQTYYYNVKTHISQWERPASSRLHCSQNSVHNVTHGHYFRTEHLYPNQVKRCMGCGGWGLGLVQDWGYCNHCTRFLSLSYPSFVKYELHEYFVMPHVIFTGSGGKAIPKHRSSKPPLGKGNRRDRKRTFSEDDELDPMDPSSYSDAPRGGWVVGLKGVQPRAADTTATGPLFQQRPYPSPGAVLRKNAEIAAQSKKHGSNNEHKRHHGSNFIVESTPSAEARHRRSVGAPRPPPSHDAWHNRILLLPPVQTPPRSISSPPTVAAAASGGHSHCRSRLWRPLPLPQPPLAATTTVAAASGGRRRLRRPAPPPPAVGGVSHHPCCLQRLWVPSLPPSAAVRRRPSDSRSLKCSIALLSCLLLILSGLRAAIVFRPTSRSRLTARRHTNPYRVRLGATRASYSSGGRRSTPHSYDDSISVATSSSIHPPPEVRICLEHWGTRDRDIPGAGYRSVFSASRQEQIDVVCGNAPGLEREDRRPGKFRHPHGLDEFRRVYRFLLTPRVQQGNSRCDLGKGGKSKDEFWRFPEARPLGKGRPDNNDKTDGSSRRQDVKDEEASEGRKDDGGG</sequence>